<accession>A0A1Q3E1Z8</accession>
<protein>
    <submittedName>
        <fullName evidence="2">Uncharacterized protein</fullName>
    </submittedName>
</protein>
<feature type="region of interest" description="Disordered" evidence="1">
    <location>
        <begin position="1"/>
        <end position="34"/>
    </location>
</feature>
<dbReference type="Proteomes" id="UP000188533">
    <property type="component" value="Unassembled WGS sequence"/>
</dbReference>
<evidence type="ECO:0000256" key="1">
    <source>
        <dbReference type="SAM" id="MobiDB-lite"/>
    </source>
</evidence>
<feature type="compositionally biased region" description="Polar residues" evidence="1">
    <location>
        <begin position="1"/>
        <end position="12"/>
    </location>
</feature>
<comment type="caution">
    <text evidence="2">The sequence shown here is derived from an EMBL/GenBank/DDBJ whole genome shotgun (WGS) entry which is preliminary data.</text>
</comment>
<dbReference type="AlphaFoldDB" id="A0A1Q3E1Z8"/>
<keyword evidence="3" id="KW-1185">Reference proteome</keyword>
<sequence length="178" mass="19585">MDQTATSRNSGFRTEPIVGGTAGGTSPTWKSPIKDGRTGVAVTISRTPPVSKILGTTKATLTGKRNIYSKWKDVDTNQPNLLYLDSLLSELKSLDGQQGISDMHLDLTLKGEWLPMMKNMIETAGSAAGQEVTGQDWARYKKVLEEPRFEYVPQSPPTKAWEEAAEKRILGDGFKLEK</sequence>
<dbReference type="EMBL" id="BDGU01000055">
    <property type="protein sequence ID" value="GAW01243.1"/>
    <property type="molecule type" value="Genomic_DNA"/>
</dbReference>
<evidence type="ECO:0000313" key="3">
    <source>
        <dbReference type="Proteomes" id="UP000188533"/>
    </source>
</evidence>
<gene>
    <name evidence="2" type="ORF">LENED_002827</name>
</gene>
<reference evidence="2 3" key="1">
    <citation type="submission" date="2016-08" db="EMBL/GenBank/DDBJ databases">
        <authorList>
            <consortium name="Lentinula edodes genome sequencing consortium"/>
            <person name="Sakamoto Y."/>
            <person name="Nakade K."/>
            <person name="Sato S."/>
            <person name="Yoshida Y."/>
            <person name="Miyazaki K."/>
            <person name="Natsume S."/>
            <person name="Konno N."/>
        </authorList>
    </citation>
    <scope>NUCLEOTIDE SEQUENCE [LARGE SCALE GENOMIC DNA]</scope>
    <source>
        <strain evidence="2 3">NBRC 111202</strain>
    </source>
</reference>
<organism evidence="2 3">
    <name type="scientific">Lentinula edodes</name>
    <name type="common">Shiitake mushroom</name>
    <name type="synonym">Lentinus edodes</name>
    <dbReference type="NCBI Taxonomy" id="5353"/>
    <lineage>
        <taxon>Eukaryota</taxon>
        <taxon>Fungi</taxon>
        <taxon>Dikarya</taxon>
        <taxon>Basidiomycota</taxon>
        <taxon>Agaricomycotina</taxon>
        <taxon>Agaricomycetes</taxon>
        <taxon>Agaricomycetidae</taxon>
        <taxon>Agaricales</taxon>
        <taxon>Marasmiineae</taxon>
        <taxon>Omphalotaceae</taxon>
        <taxon>Lentinula</taxon>
    </lineage>
</organism>
<name>A0A1Q3E1Z8_LENED</name>
<proteinExistence type="predicted"/>
<reference evidence="2 3" key="2">
    <citation type="submission" date="2017-02" db="EMBL/GenBank/DDBJ databases">
        <title>A genome survey and senescence transcriptome analysis in Lentinula edodes.</title>
        <authorList>
            <person name="Sakamoto Y."/>
            <person name="Nakade K."/>
            <person name="Sato S."/>
            <person name="Yoshida Y."/>
            <person name="Miyazaki K."/>
            <person name="Natsume S."/>
            <person name="Konno N."/>
        </authorList>
    </citation>
    <scope>NUCLEOTIDE SEQUENCE [LARGE SCALE GENOMIC DNA]</scope>
    <source>
        <strain evidence="2 3">NBRC 111202</strain>
    </source>
</reference>
<evidence type="ECO:0000313" key="2">
    <source>
        <dbReference type="EMBL" id="GAW01243.1"/>
    </source>
</evidence>